<feature type="domain" description="HTH APSES-type" evidence="5">
    <location>
        <begin position="65"/>
        <end position="175"/>
    </location>
</feature>
<evidence type="ECO:0000256" key="1">
    <source>
        <dbReference type="ARBA" id="ARBA00022969"/>
    </source>
</evidence>
<proteinExistence type="predicted"/>
<evidence type="ECO:0000313" key="7">
    <source>
        <dbReference type="Proteomes" id="UP001271007"/>
    </source>
</evidence>
<name>A0AAJ0DNK5_9PEZI</name>
<protein>
    <recommendedName>
        <fullName evidence="5">HTH APSES-type domain-containing protein</fullName>
    </recommendedName>
</protein>
<dbReference type="InterPro" id="IPR037548">
    <property type="entry name" value="Bqt4"/>
</dbReference>
<dbReference type="GO" id="GO:0070197">
    <property type="term" value="P:meiotic attachment of telomere to nuclear envelope"/>
    <property type="evidence" value="ECO:0007669"/>
    <property type="project" value="InterPro"/>
</dbReference>
<keyword evidence="1" id="KW-0749">Sporulation</keyword>
<feature type="region of interest" description="Disordered" evidence="3">
    <location>
        <begin position="166"/>
        <end position="267"/>
    </location>
</feature>
<feature type="transmembrane region" description="Helical" evidence="4">
    <location>
        <begin position="379"/>
        <end position="400"/>
    </location>
</feature>
<evidence type="ECO:0000256" key="2">
    <source>
        <dbReference type="ARBA" id="ARBA00023321"/>
    </source>
</evidence>
<dbReference type="PANTHER" id="PTHR38044">
    <property type="entry name" value="BOUQUET FORMATION PROTEIN 4"/>
    <property type="match status" value="1"/>
</dbReference>
<reference evidence="6" key="1">
    <citation type="submission" date="2023-04" db="EMBL/GenBank/DDBJ databases">
        <title>Black Yeasts Isolated from many extreme environments.</title>
        <authorList>
            <person name="Coleine C."/>
            <person name="Stajich J.E."/>
            <person name="Selbmann L."/>
        </authorList>
    </citation>
    <scope>NUCLEOTIDE SEQUENCE</scope>
    <source>
        <strain evidence="6">CCFEE 5312</strain>
    </source>
</reference>
<dbReference type="AlphaFoldDB" id="A0AAJ0DNK5"/>
<evidence type="ECO:0000313" key="6">
    <source>
        <dbReference type="EMBL" id="KAK3053674.1"/>
    </source>
</evidence>
<gene>
    <name evidence="6" type="ORF">LTR09_005418</name>
</gene>
<feature type="compositionally biased region" description="Basic residues" evidence="3">
    <location>
        <begin position="230"/>
        <end position="246"/>
    </location>
</feature>
<comment type="caution">
    <text evidence="6">The sequence shown here is derived from an EMBL/GenBank/DDBJ whole genome shotgun (WGS) entry which is preliminary data.</text>
</comment>
<evidence type="ECO:0000256" key="4">
    <source>
        <dbReference type="SAM" id="Phobius"/>
    </source>
</evidence>
<dbReference type="GO" id="GO:0030435">
    <property type="term" value="P:sporulation resulting in formation of a cellular spore"/>
    <property type="evidence" value="ECO:0007669"/>
    <property type="project" value="UniProtKB-KW"/>
</dbReference>
<evidence type="ECO:0000259" key="5">
    <source>
        <dbReference type="PROSITE" id="PS51299"/>
    </source>
</evidence>
<organism evidence="6 7">
    <name type="scientific">Extremus antarcticus</name>
    <dbReference type="NCBI Taxonomy" id="702011"/>
    <lineage>
        <taxon>Eukaryota</taxon>
        <taxon>Fungi</taxon>
        <taxon>Dikarya</taxon>
        <taxon>Ascomycota</taxon>
        <taxon>Pezizomycotina</taxon>
        <taxon>Dothideomycetes</taxon>
        <taxon>Dothideomycetidae</taxon>
        <taxon>Mycosphaerellales</taxon>
        <taxon>Extremaceae</taxon>
        <taxon>Extremus</taxon>
    </lineage>
</organism>
<dbReference type="EMBL" id="JAWDJX010000015">
    <property type="protein sequence ID" value="KAK3053674.1"/>
    <property type="molecule type" value="Genomic_DNA"/>
</dbReference>
<dbReference type="InterPro" id="IPR018004">
    <property type="entry name" value="KilA/APSES_HTH"/>
</dbReference>
<dbReference type="GO" id="GO:0048315">
    <property type="term" value="P:conidium formation"/>
    <property type="evidence" value="ECO:0007669"/>
    <property type="project" value="UniProtKB-KW"/>
</dbReference>
<dbReference type="InterPro" id="IPR036887">
    <property type="entry name" value="HTH_APSES_sf"/>
</dbReference>
<dbReference type="GO" id="GO:0044820">
    <property type="term" value="P:mitotic telomere tethering at nuclear periphery"/>
    <property type="evidence" value="ECO:0007669"/>
    <property type="project" value="TreeGrafter"/>
</dbReference>
<keyword evidence="7" id="KW-1185">Reference proteome</keyword>
<dbReference type="PROSITE" id="PS51299">
    <property type="entry name" value="HTH_APSES"/>
    <property type="match status" value="1"/>
</dbReference>
<keyword evidence="4" id="KW-0472">Membrane</keyword>
<dbReference type="GO" id="GO:1990862">
    <property type="term" value="C:nuclear membrane complex Bqt3-Bqt4"/>
    <property type="evidence" value="ECO:0007669"/>
    <property type="project" value="InterPro"/>
</dbReference>
<dbReference type="SUPFAM" id="SSF54616">
    <property type="entry name" value="DNA-binding domain of Mlu1-box binding protein MBP1"/>
    <property type="match status" value="1"/>
</dbReference>
<dbReference type="FunFam" id="3.10.260.10:FF:000002">
    <property type="entry name" value="APSES transcription factor, putative"/>
    <property type="match status" value="1"/>
</dbReference>
<dbReference type="Gene3D" id="3.10.260.10">
    <property type="entry name" value="Transcription regulator HTH, APSES-type DNA-binding domain"/>
    <property type="match status" value="1"/>
</dbReference>
<feature type="compositionally biased region" description="Basic and acidic residues" evidence="3">
    <location>
        <begin position="201"/>
        <end position="210"/>
    </location>
</feature>
<keyword evidence="4" id="KW-0812">Transmembrane</keyword>
<evidence type="ECO:0000256" key="3">
    <source>
        <dbReference type="SAM" id="MobiDB-lite"/>
    </source>
</evidence>
<accession>A0AAJ0DNK5</accession>
<sequence length="402" mass="43830">MADRVLPSQTNPLLDEDNSPAYEILVERRCLGQTELKVKPDHVGTTNATKPDNLGTLDYAHLRVPLPKELTGSGIFTKQSSRRWPEAYFLMRRSTDGYISATGMFKAAFPWAQIEEEVAEKDFIKGLDTTSNEEVAGNVWIAPEQALSLADEYGIRVWIEALLDPEPITHGTSDPKKAITSPPAYRKQDMMNGASKSPPATDKKALDGRRSTRGGTTKGSVARSESPTKKAARKIATPRKTARKGRSAASVEPEFANGGSEDTHEEMVKHEENVKVQIESEKHPSADGGQDIEHTKVNIEMPSTHPDLEIPDDAESMLEKAREMVNVANEVGGARTTTPRTKRKAAELDSDGEVAVGPLAKRAKKVELELRKEKIKRRAVTGIVASLAIGAFLPAVMAAFGS</sequence>
<dbReference type="PANTHER" id="PTHR38044:SF1">
    <property type="entry name" value="BOUQUET FORMATION PROTEIN 4"/>
    <property type="match status" value="1"/>
</dbReference>
<keyword evidence="2" id="KW-0183">Conidiation</keyword>
<dbReference type="InterPro" id="IPR003163">
    <property type="entry name" value="Tscrpt_reg_HTH_APSES-type"/>
</dbReference>
<dbReference type="Proteomes" id="UP001271007">
    <property type="component" value="Unassembled WGS sequence"/>
</dbReference>
<keyword evidence="4" id="KW-1133">Transmembrane helix</keyword>
<dbReference type="SMART" id="SM01252">
    <property type="entry name" value="KilA-N"/>
    <property type="match status" value="1"/>
</dbReference>
<dbReference type="GO" id="GO:0003677">
    <property type="term" value="F:DNA binding"/>
    <property type="evidence" value="ECO:0007669"/>
    <property type="project" value="InterPro"/>
</dbReference>